<dbReference type="InterPro" id="IPR004183">
    <property type="entry name" value="Xdiol_dOase_suB"/>
</dbReference>
<evidence type="ECO:0000313" key="2">
    <source>
        <dbReference type="EMBL" id="SDL83939.1"/>
    </source>
</evidence>
<keyword evidence="2" id="KW-0223">Dioxygenase</keyword>
<reference evidence="3" key="1">
    <citation type="submission" date="2016-10" db="EMBL/GenBank/DDBJ databases">
        <authorList>
            <person name="Varghese N."/>
            <person name="Submissions S."/>
        </authorList>
    </citation>
    <scope>NUCLEOTIDE SEQUENCE [LARGE SCALE GENOMIC DNA]</scope>
    <source>
        <strain evidence="3">DSM 45419</strain>
    </source>
</reference>
<dbReference type="SUPFAM" id="SSF53213">
    <property type="entry name" value="LigB-like"/>
    <property type="match status" value="1"/>
</dbReference>
<proteinExistence type="predicted"/>
<sequence length="356" mass="38634">MADILGIGLTHYPPLIGTDEDMADVLRWTLSDPDIPAERKEPTSWPELMRTEWGADGGTAAAARHRAALCAGLARCRAALDAFAPDVVVVWGDDQYEIFREELVPAFCVLAYDDLEVRPLARSAARGKPNAWGLPGDLTLTVRGAPDIGREIAAALLEAGFDVAYAYRKPADAPFPHAFVNTQLFLDYEHAGTRFPYPVVPIAVNCYGRHVIARKGGRVRCADIAGERLDPPGPSPARCYALGGALAAALRDGPHRVALVASSSWSHAFLVDENWHLRPDTAADRELYAALAAGDYGSWLEVTTEDVVAAGQHEVLNWFCLLGAMAELGCTPSWSTFVETDVFNSNKCFAVFDRPQ</sequence>
<keyword evidence="3" id="KW-1185">Reference proteome</keyword>
<dbReference type="Gene3D" id="3.40.830.10">
    <property type="entry name" value="LigB-like"/>
    <property type="match status" value="1"/>
</dbReference>
<dbReference type="GO" id="GO:0016702">
    <property type="term" value="F:oxidoreductase activity, acting on single donors with incorporation of molecular oxygen, incorporation of two atoms of oxygen"/>
    <property type="evidence" value="ECO:0007669"/>
    <property type="project" value="UniProtKB-ARBA"/>
</dbReference>
<dbReference type="OrthoDB" id="8673673at2"/>
<accession>A0A1G9NBV4</accession>
<dbReference type="AlphaFoldDB" id="A0A1G9NBV4"/>
<dbReference type="Proteomes" id="UP000198680">
    <property type="component" value="Unassembled WGS sequence"/>
</dbReference>
<dbReference type="Pfam" id="PF02900">
    <property type="entry name" value="LigB"/>
    <property type="match status" value="1"/>
</dbReference>
<dbReference type="STRING" id="1137991.SAMN05660642_00972"/>
<evidence type="ECO:0000259" key="1">
    <source>
        <dbReference type="Pfam" id="PF02900"/>
    </source>
</evidence>
<dbReference type="GO" id="GO:0008198">
    <property type="term" value="F:ferrous iron binding"/>
    <property type="evidence" value="ECO:0007669"/>
    <property type="project" value="InterPro"/>
</dbReference>
<organism evidence="2 3">
    <name type="scientific">Geodermatophilus siccatus</name>
    <dbReference type="NCBI Taxonomy" id="1137991"/>
    <lineage>
        <taxon>Bacteria</taxon>
        <taxon>Bacillati</taxon>
        <taxon>Actinomycetota</taxon>
        <taxon>Actinomycetes</taxon>
        <taxon>Geodermatophilales</taxon>
        <taxon>Geodermatophilaceae</taxon>
        <taxon>Geodermatophilus</taxon>
    </lineage>
</organism>
<dbReference type="EMBL" id="FNHE01000002">
    <property type="protein sequence ID" value="SDL83939.1"/>
    <property type="molecule type" value="Genomic_DNA"/>
</dbReference>
<name>A0A1G9NBV4_9ACTN</name>
<gene>
    <name evidence="2" type="ORF">SAMN05660642_00972</name>
</gene>
<protein>
    <submittedName>
        <fullName evidence="2">Catalytic LigB subunit of aromatic ring-opening dioxygenase</fullName>
    </submittedName>
</protein>
<dbReference type="RefSeq" id="WP_091214526.1">
    <property type="nucleotide sequence ID" value="NZ_FNHE01000002.1"/>
</dbReference>
<keyword evidence="2" id="KW-0560">Oxidoreductase</keyword>
<feature type="domain" description="Extradiol ring-cleavage dioxygenase class III enzyme subunit B" evidence="1">
    <location>
        <begin position="68"/>
        <end position="327"/>
    </location>
</feature>
<evidence type="ECO:0000313" key="3">
    <source>
        <dbReference type="Proteomes" id="UP000198680"/>
    </source>
</evidence>